<evidence type="ECO:0000313" key="4">
    <source>
        <dbReference type="EMBL" id="CAE0704831.1"/>
    </source>
</evidence>
<gene>
    <name evidence="4" type="ORF">PCAL00307_LOCUS20279</name>
    <name evidence="5" type="ORF">PECAL_4P01530</name>
</gene>
<dbReference type="Proteomes" id="UP000789595">
    <property type="component" value="Unassembled WGS sequence"/>
</dbReference>
<evidence type="ECO:0000256" key="3">
    <source>
        <dbReference type="PROSITE-ProRule" id="PRU00221"/>
    </source>
</evidence>
<keyword evidence="6" id="KW-1185">Reference proteome</keyword>
<dbReference type="EMBL" id="HBIW01023537">
    <property type="protein sequence ID" value="CAE0704831.1"/>
    <property type="molecule type" value="Transcribed_RNA"/>
</dbReference>
<keyword evidence="2" id="KW-0677">Repeat</keyword>
<protein>
    <recommendedName>
        <fullName evidence="7">Anaphase-promoting complex subunit 4 WD40 domain-containing protein</fullName>
    </recommendedName>
</protein>
<dbReference type="Gene3D" id="2.130.10.10">
    <property type="entry name" value="YVTN repeat-like/Quinoprotein amine dehydrogenase"/>
    <property type="match status" value="2"/>
</dbReference>
<dbReference type="InterPro" id="IPR011047">
    <property type="entry name" value="Quinoprotein_ADH-like_sf"/>
</dbReference>
<dbReference type="AlphaFoldDB" id="A0A7S4A633"/>
<dbReference type="EMBL" id="CAKKNE010000004">
    <property type="protein sequence ID" value="CAH0372989.1"/>
    <property type="molecule type" value="Genomic_DNA"/>
</dbReference>
<dbReference type="SUPFAM" id="SSF50998">
    <property type="entry name" value="Quinoprotein alcohol dehydrogenase-like"/>
    <property type="match status" value="1"/>
</dbReference>
<reference evidence="5" key="2">
    <citation type="submission" date="2021-11" db="EMBL/GenBank/DDBJ databases">
        <authorList>
            <consortium name="Genoscope - CEA"/>
            <person name="William W."/>
        </authorList>
    </citation>
    <scope>NUCLEOTIDE SEQUENCE</scope>
</reference>
<dbReference type="PANTHER" id="PTHR22847">
    <property type="entry name" value="WD40 REPEAT PROTEIN"/>
    <property type="match status" value="1"/>
</dbReference>
<evidence type="ECO:0008006" key="7">
    <source>
        <dbReference type="Google" id="ProtNLM"/>
    </source>
</evidence>
<name>A0A7S4A633_9STRA</name>
<dbReference type="OrthoDB" id="2911645at2759"/>
<dbReference type="Pfam" id="PF00400">
    <property type="entry name" value="WD40"/>
    <property type="match status" value="3"/>
</dbReference>
<evidence type="ECO:0000313" key="5">
    <source>
        <dbReference type="EMBL" id="CAH0372989.1"/>
    </source>
</evidence>
<evidence type="ECO:0000256" key="1">
    <source>
        <dbReference type="ARBA" id="ARBA00022574"/>
    </source>
</evidence>
<proteinExistence type="predicted"/>
<evidence type="ECO:0000256" key="2">
    <source>
        <dbReference type="ARBA" id="ARBA00022737"/>
    </source>
</evidence>
<feature type="repeat" description="WD" evidence="3">
    <location>
        <begin position="314"/>
        <end position="355"/>
    </location>
</feature>
<dbReference type="PANTHER" id="PTHR22847:SF637">
    <property type="entry name" value="WD REPEAT DOMAIN 5B"/>
    <property type="match status" value="1"/>
</dbReference>
<dbReference type="InterPro" id="IPR015943">
    <property type="entry name" value="WD40/YVTN_repeat-like_dom_sf"/>
</dbReference>
<sequence length="367" mass="40203">MRIATRAGRRRAARLRGPALQEGILYTVLGFLDERDDASVARICKDYAALRRAFVLRCGCDCKQLWNVCYSSDGRYVATDAGRDISVYDSTTGQLCYRQTNYDMGTGREVRALAFSDEPGLTFAAGGIDHEGNVDFCTLYVDGALRHTWQREGVVWAVAFAPGGATLAAGGQDEKVTLYDTTTYEVRKELFRDGEVNAVAFSPDGQLLACGGDDALLAVYDLATGATMRWERPGGNLIFTVKFSPDSSMVVAGNRFMMLAVYDAATGARLRTLHFGGSVESSDFSRCGRWLAVGDFTGAVTLFDVRDRFICRRVLRRGGAVPTVAFSPDSATIAIGSWDNTVSLYDVETGELRRRRERRSAIDAGRK</sequence>
<dbReference type="GO" id="GO:1990234">
    <property type="term" value="C:transferase complex"/>
    <property type="evidence" value="ECO:0007669"/>
    <property type="project" value="UniProtKB-ARBA"/>
</dbReference>
<keyword evidence="1 3" id="KW-0853">WD repeat</keyword>
<accession>A0A7S4A633</accession>
<dbReference type="InterPro" id="IPR001680">
    <property type="entry name" value="WD40_rpt"/>
</dbReference>
<reference evidence="4" key="1">
    <citation type="submission" date="2021-01" db="EMBL/GenBank/DDBJ databases">
        <authorList>
            <person name="Corre E."/>
            <person name="Pelletier E."/>
            <person name="Niang G."/>
            <person name="Scheremetjew M."/>
            <person name="Finn R."/>
            <person name="Kale V."/>
            <person name="Holt S."/>
            <person name="Cochrane G."/>
            <person name="Meng A."/>
            <person name="Brown T."/>
            <person name="Cohen L."/>
        </authorList>
    </citation>
    <scope>NUCLEOTIDE SEQUENCE</scope>
    <source>
        <strain evidence="4">CCMP1756</strain>
    </source>
</reference>
<evidence type="ECO:0000313" key="6">
    <source>
        <dbReference type="Proteomes" id="UP000789595"/>
    </source>
</evidence>
<organism evidence="4">
    <name type="scientific">Pelagomonas calceolata</name>
    <dbReference type="NCBI Taxonomy" id="35677"/>
    <lineage>
        <taxon>Eukaryota</taxon>
        <taxon>Sar</taxon>
        <taxon>Stramenopiles</taxon>
        <taxon>Ochrophyta</taxon>
        <taxon>Pelagophyceae</taxon>
        <taxon>Pelagomonadales</taxon>
        <taxon>Pelagomonadaceae</taxon>
        <taxon>Pelagomonas</taxon>
    </lineage>
</organism>
<feature type="repeat" description="WD" evidence="3">
    <location>
        <begin position="196"/>
        <end position="230"/>
    </location>
</feature>
<dbReference type="PROSITE" id="PS50082">
    <property type="entry name" value="WD_REPEATS_2"/>
    <property type="match status" value="2"/>
</dbReference>
<dbReference type="SMART" id="SM00320">
    <property type="entry name" value="WD40"/>
    <property type="match status" value="5"/>
</dbReference>